<comment type="caution">
    <text evidence="2">The sequence shown here is derived from an EMBL/GenBank/DDBJ whole genome shotgun (WGS) entry which is preliminary data.</text>
</comment>
<evidence type="ECO:0000313" key="2">
    <source>
        <dbReference type="EMBL" id="MEJ8852078.1"/>
    </source>
</evidence>
<sequence>MRGVPLRPTDPPAERKTAPYGPAMRPGIASGLHGSGRPKTNRHWQAVERAAVGMQDAQQGLLQIKTTRGALT</sequence>
<gene>
    <name evidence="2" type="ORF">WKW82_35990</name>
</gene>
<keyword evidence="3" id="KW-1185">Reference proteome</keyword>
<evidence type="ECO:0000256" key="1">
    <source>
        <dbReference type="SAM" id="MobiDB-lite"/>
    </source>
</evidence>
<accession>A0ABU8WX28</accession>
<name>A0ABU8WX28_9BURK</name>
<evidence type="ECO:0000313" key="3">
    <source>
        <dbReference type="Proteomes" id="UP001385892"/>
    </source>
</evidence>
<reference evidence="2 3" key="1">
    <citation type="submission" date="2024-03" db="EMBL/GenBank/DDBJ databases">
        <title>Novel species of the genus Variovorax.</title>
        <authorList>
            <person name="Liu Q."/>
            <person name="Xin Y.-H."/>
        </authorList>
    </citation>
    <scope>NUCLEOTIDE SEQUENCE [LARGE SCALE GENOMIC DNA]</scope>
    <source>
        <strain evidence="2 3">KACC 18900</strain>
    </source>
</reference>
<dbReference type="RefSeq" id="WP_340347941.1">
    <property type="nucleotide sequence ID" value="NZ_JBBKZT010000031.1"/>
</dbReference>
<proteinExistence type="predicted"/>
<feature type="region of interest" description="Disordered" evidence="1">
    <location>
        <begin position="1"/>
        <end position="41"/>
    </location>
</feature>
<dbReference type="Proteomes" id="UP001385892">
    <property type="component" value="Unassembled WGS sequence"/>
</dbReference>
<organism evidence="2 3">
    <name type="scientific">Variovorax rhizosphaerae</name>
    <dbReference type="NCBI Taxonomy" id="1836200"/>
    <lineage>
        <taxon>Bacteria</taxon>
        <taxon>Pseudomonadati</taxon>
        <taxon>Pseudomonadota</taxon>
        <taxon>Betaproteobacteria</taxon>
        <taxon>Burkholderiales</taxon>
        <taxon>Comamonadaceae</taxon>
        <taxon>Variovorax</taxon>
    </lineage>
</organism>
<dbReference type="EMBL" id="JBBKZT010000031">
    <property type="protein sequence ID" value="MEJ8852078.1"/>
    <property type="molecule type" value="Genomic_DNA"/>
</dbReference>
<protein>
    <recommendedName>
        <fullName evidence="4">3'-phosphate/5'-hydroxy nucleic acid ligase</fullName>
    </recommendedName>
</protein>
<evidence type="ECO:0008006" key="4">
    <source>
        <dbReference type="Google" id="ProtNLM"/>
    </source>
</evidence>